<proteinExistence type="predicted"/>
<dbReference type="EMBL" id="JAGFNP010000011">
    <property type="protein sequence ID" value="MBO3734789.1"/>
    <property type="molecule type" value="Genomic_DNA"/>
</dbReference>
<evidence type="ECO:0000313" key="2">
    <source>
        <dbReference type="Proteomes" id="UP000681341"/>
    </source>
</evidence>
<dbReference type="Proteomes" id="UP000681341">
    <property type="component" value="Unassembled WGS sequence"/>
</dbReference>
<accession>A0ABS3U7M7</accession>
<evidence type="ECO:0000313" key="1">
    <source>
        <dbReference type="EMBL" id="MBO3734789.1"/>
    </source>
</evidence>
<protein>
    <recommendedName>
        <fullName evidence="3">Nucleotidyl transferase AbiEii/AbiGii toxin family protein</fullName>
    </recommendedName>
</protein>
<name>A0ABS3U7M7_9ACTN</name>
<sequence>MAHARNAVYRHGELVALIWKLIRKNLFDPADFVLAGSARLLRDAVIEHASDLDVVARGATFANALTLAHLPEHDGLTIGENTGDKIAQLFGGRINVSARWLDREASIDDLIEGAEVLDGLRYFRIDDVIAYKTMLDRPKDRADLAALAESRCAAIGR</sequence>
<dbReference type="RefSeq" id="WP_208498166.1">
    <property type="nucleotide sequence ID" value="NZ_JAGFNP010000011.1"/>
</dbReference>
<comment type="caution">
    <text evidence="1">The sequence shown here is derived from an EMBL/GenBank/DDBJ whole genome shotgun (WGS) entry which is preliminary data.</text>
</comment>
<evidence type="ECO:0008006" key="3">
    <source>
        <dbReference type="Google" id="ProtNLM"/>
    </source>
</evidence>
<organism evidence="1 2">
    <name type="scientific">Glycomyces niveus</name>
    <dbReference type="NCBI Taxonomy" id="2820287"/>
    <lineage>
        <taxon>Bacteria</taxon>
        <taxon>Bacillati</taxon>
        <taxon>Actinomycetota</taxon>
        <taxon>Actinomycetes</taxon>
        <taxon>Glycomycetales</taxon>
        <taxon>Glycomycetaceae</taxon>
        <taxon>Glycomyces</taxon>
    </lineage>
</organism>
<reference evidence="1 2" key="1">
    <citation type="submission" date="2021-03" db="EMBL/GenBank/DDBJ databases">
        <title>Glycomyces sp. nov., a novel actinomycete isolated from soil.</title>
        <authorList>
            <person name="Yang X."/>
            <person name="Xu X."/>
        </authorList>
    </citation>
    <scope>NUCLEOTIDE SEQUENCE [LARGE SCALE GENOMIC DNA]</scope>
    <source>
        <strain evidence="1 2">NEAU-S30</strain>
    </source>
</reference>
<keyword evidence="2" id="KW-1185">Reference proteome</keyword>
<gene>
    <name evidence="1" type="ORF">J5V16_18335</name>
</gene>